<evidence type="ECO:0000256" key="3">
    <source>
        <dbReference type="ARBA" id="ARBA00023125"/>
    </source>
</evidence>
<evidence type="ECO:0000256" key="4">
    <source>
        <dbReference type="ARBA" id="ARBA00023163"/>
    </source>
</evidence>
<sequence length="323" mass="36290">MDMEGLHSFITVAREKSISKAAQILHLTQPTLSSRLRKLEEGLGVKLLYRSWDGIKLTNEGRFFLSYSVQLLQELEEAATLLKVHGDPDGGPIAAVTSDQRLHIGVETFFNPAFLEAIIQVIREVSPNLECHFVTKSSETLCNLTEYEGLHITVHFDSRECPGSISLPAIEDDLVLLYPLSGYPEIHEDLSNVKLLEHRPFILYESSPLLRYREVTERILMNMFGSVPRSYHIVSDTQTMTAILESGFGYTFTTVSSILHLLEKPLPFNLILMKTDYISKLNIQVSYSTAASAMHHPIEKIAGQIQKALQNKYSSLHTKLSGS</sequence>
<dbReference type="Gene3D" id="1.10.10.10">
    <property type="entry name" value="Winged helix-like DNA-binding domain superfamily/Winged helix DNA-binding domain"/>
    <property type="match status" value="1"/>
</dbReference>
<dbReference type="Pfam" id="PF00126">
    <property type="entry name" value="HTH_1"/>
    <property type="match status" value="1"/>
</dbReference>
<keyword evidence="4" id="KW-0804">Transcription</keyword>
<gene>
    <name evidence="6" type="ORF">GCM10010917_27950</name>
</gene>
<dbReference type="InterPro" id="IPR000847">
    <property type="entry name" value="LysR_HTH_N"/>
</dbReference>
<evidence type="ECO:0000256" key="2">
    <source>
        <dbReference type="ARBA" id="ARBA00023015"/>
    </source>
</evidence>
<reference evidence="7" key="1">
    <citation type="journal article" date="2019" name="Int. J. Syst. Evol. Microbiol.">
        <title>The Global Catalogue of Microorganisms (GCM) 10K type strain sequencing project: providing services to taxonomists for standard genome sequencing and annotation.</title>
        <authorList>
            <consortium name="The Broad Institute Genomics Platform"/>
            <consortium name="The Broad Institute Genome Sequencing Center for Infectious Disease"/>
            <person name="Wu L."/>
            <person name="Ma J."/>
        </authorList>
    </citation>
    <scope>NUCLEOTIDE SEQUENCE [LARGE SCALE GENOMIC DNA]</scope>
    <source>
        <strain evidence="7">CGMCC 1.15044</strain>
    </source>
</reference>
<dbReference type="PRINTS" id="PR00039">
    <property type="entry name" value="HTHLYSR"/>
</dbReference>
<comment type="caution">
    <text evidence="6">The sequence shown here is derived from an EMBL/GenBank/DDBJ whole genome shotgun (WGS) entry which is preliminary data.</text>
</comment>
<evidence type="ECO:0000313" key="7">
    <source>
        <dbReference type="Proteomes" id="UP000609323"/>
    </source>
</evidence>
<dbReference type="Proteomes" id="UP000609323">
    <property type="component" value="Unassembled WGS sequence"/>
</dbReference>
<dbReference type="SUPFAM" id="SSF46785">
    <property type="entry name" value="Winged helix' DNA-binding domain"/>
    <property type="match status" value="1"/>
</dbReference>
<feature type="domain" description="HTH lysR-type" evidence="5">
    <location>
        <begin position="1"/>
        <end position="58"/>
    </location>
</feature>
<evidence type="ECO:0000313" key="6">
    <source>
        <dbReference type="EMBL" id="GGA41099.1"/>
    </source>
</evidence>
<dbReference type="InterPro" id="IPR036388">
    <property type="entry name" value="WH-like_DNA-bd_sf"/>
</dbReference>
<keyword evidence="2" id="KW-0805">Transcription regulation</keyword>
<evidence type="ECO:0000259" key="5">
    <source>
        <dbReference type="PROSITE" id="PS50931"/>
    </source>
</evidence>
<accession>A0ABQ1GCJ1</accession>
<dbReference type="PANTHER" id="PTHR30126:SF40">
    <property type="entry name" value="HTH-TYPE TRANSCRIPTIONAL REGULATOR GLTR"/>
    <property type="match status" value="1"/>
</dbReference>
<proteinExistence type="inferred from homology"/>
<protein>
    <recommendedName>
        <fullName evidence="5">HTH lysR-type domain-containing protein</fullName>
    </recommendedName>
</protein>
<dbReference type="SUPFAM" id="SSF53850">
    <property type="entry name" value="Periplasmic binding protein-like II"/>
    <property type="match status" value="1"/>
</dbReference>
<dbReference type="Gene3D" id="3.40.190.10">
    <property type="entry name" value="Periplasmic binding protein-like II"/>
    <property type="match status" value="2"/>
</dbReference>
<keyword evidence="3" id="KW-0238">DNA-binding</keyword>
<keyword evidence="7" id="KW-1185">Reference proteome</keyword>
<dbReference type="InterPro" id="IPR005119">
    <property type="entry name" value="LysR_subst-bd"/>
</dbReference>
<dbReference type="EMBL" id="BMHF01000009">
    <property type="protein sequence ID" value="GGA41099.1"/>
    <property type="molecule type" value="Genomic_DNA"/>
</dbReference>
<dbReference type="PROSITE" id="PS50931">
    <property type="entry name" value="HTH_LYSR"/>
    <property type="match status" value="1"/>
</dbReference>
<dbReference type="Pfam" id="PF03466">
    <property type="entry name" value="LysR_substrate"/>
    <property type="match status" value="1"/>
</dbReference>
<dbReference type="PANTHER" id="PTHR30126">
    <property type="entry name" value="HTH-TYPE TRANSCRIPTIONAL REGULATOR"/>
    <property type="match status" value="1"/>
</dbReference>
<dbReference type="InterPro" id="IPR036390">
    <property type="entry name" value="WH_DNA-bd_sf"/>
</dbReference>
<dbReference type="RefSeq" id="WP_094093808.1">
    <property type="nucleotide sequence ID" value="NZ_BMHF01000009.1"/>
</dbReference>
<evidence type="ECO:0000256" key="1">
    <source>
        <dbReference type="ARBA" id="ARBA00009437"/>
    </source>
</evidence>
<name>A0ABQ1GCJ1_9BACL</name>
<organism evidence="6 7">
    <name type="scientific">Paenibacillus physcomitrellae</name>
    <dbReference type="NCBI Taxonomy" id="1619311"/>
    <lineage>
        <taxon>Bacteria</taxon>
        <taxon>Bacillati</taxon>
        <taxon>Bacillota</taxon>
        <taxon>Bacilli</taxon>
        <taxon>Bacillales</taxon>
        <taxon>Paenibacillaceae</taxon>
        <taxon>Paenibacillus</taxon>
    </lineage>
</organism>
<comment type="similarity">
    <text evidence="1">Belongs to the LysR transcriptional regulatory family.</text>
</comment>